<dbReference type="InterPro" id="IPR001387">
    <property type="entry name" value="Cro/C1-type_HTH"/>
</dbReference>
<dbReference type="InterPro" id="IPR010982">
    <property type="entry name" value="Lambda_DNA-bd_dom_sf"/>
</dbReference>
<keyword evidence="3" id="KW-1185">Reference proteome</keyword>
<dbReference type="Proteomes" id="UP000664109">
    <property type="component" value="Unassembled WGS sequence"/>
</dbReference>
<evidence type="ECO:0000313" key="2">
    <source>
        <dbReference type="EMBL" id="MBM9621046.1"/>
    </source>
</evidence>
<evidence type="ECO:0000259" key="1">
    <source>
        <dbReference type="PROSITE" id="PS50943"/>
    </source>
</evidence>
<protein>
    <submittedName>
        <fullName evidence="2">Helix-turn-helix transcriptional regulator</fullName>
    </submittedName>
</protein>
<dbReference type="Pfam" id="PF01381">
    <property type="entry name" value="HTH_3"/>
    <property type="match status" value="1"/>
</dbReference>
<dbReference type="RefSeq" id="WP_205374953.1">
    <property type="nucleotide sequence ID" value="NZ_JAFEJA010000001.1"/>
</dbReference>
<dbReference type="PROSITE" id="PS50943">
    <property type="entry name" value="HTH_CROC1"/>
    <property type="match status" value="1"/>
</dbReference>
<reference evidence="2 3" key="1">
    <citation type="journal article" date="2016" name="Arch. Microbiol.">
        <title>Streptomyces zhihengii sp. nov., isolated from rhizospheric soil of Psammosilene tunicoides.</title>
        <authorList>
            <person name="Huang M.J."/>
            <person name="Fei J.J."/>
            <person name="Salam N."/>
            <person name="Kim C.J."/>
            <person name="Hozzein W.N."/>
            <person name="Xiao M."/>
            <person name="Huang H.Q."/>
            <person name="Li W.J."/>
        </authorList>
    </citation>
    <scope>NUCLEOTIDE SEQUENCE [LARGE SCALE GENOMIC DNA]</scope>
    <source>
        <strain evidence="2 3">YIM T102</strain>
    </source>
</reference>
<accession>A0ABS2UU02</accession>
<dbReference type="SUPFAM" id="SSF47413">
    <property type="entry name" value="lambda repressor-like DNA-binding domains"/>
    <property type="match status" value="1"/>
</dbReference>
<organism evidence="2 3">
    <name type="scientific">Streptomyces zhihengii</name>
    <dbReference type="NCBI Taxonomy" id="1818004"/>
    <lineage>
        <taxon>Bacteria</taxon>
        <taxon>Bacillati</taxon>
        <taxon>Actinomycetota</taxon>
        <taxon>Actinomycetes</taxon>
        <taxon>Kitasatosporales</taxon>
        <taxon>Streptomycetaceae</taxon>
        <taxon>Streptomyces</taxon>
    </lineage>
</organism>
<evidence type="ECO:0000313" key="3">
    <source>
        <dbReference type="Proteomes" id="UP000664109"/>
    </source>
</evidence>
<dbReference type="SMART" id="SM00530">
    <property type="entry name" value="HTH_XRE"/>
    <property type="match status" value="1"/>
</dbReference>
<proteinExistence type="predicted"/>
<sequence length="86" mass="9834">MPSRRYPRPPWILARRAAFGHRLALLRQAAGLSQEQLAERALVERRSIIRWELGERDPGHLDLVLLAQALEVTWPDLLGDPPHPSE</sequence>
<name>A0ABS2UU02_9ACTN</name>
<gene>
    <name evidence="2" type="ORF">JE024_20335</name>
</gene>
<dbReference type="CDD" id="cd00093">
    <property type="entry name" value="HTH_XRE"/>
    <property type="match status" value="1"/>
</dbReference>
<comment type="caution">
    <text evidence="2">The sequence shown here is derived from an EMBL/GenBank/DDBJ whole genome shotgun (WGS) entry which is preliminary data.</text>
</comment>
<dbReference type="Gene3D" id="1.10.260.40">
    <property type="entry name" value="lambda repressor-like DNA-binding domains"/>
    <property type="match status" value="1"/>
</dbReference>
<feature type="domain" description="HTH cro/C1-type" evidence="1">
    <location>
        <begin position="23"/>
        <end position="77"/>
    </location>
</feature>
<dbReference type="EMBL" id="JAFEJA010000001">
    <property type="protein sequence ID" value="MBM9621046.1"/>
    <property type="molecule type" value="Genomic_DNA"/>
</dbReference>